<dbReference type="GO" id="GO:0004831">
    <property type="term" value="F:tyrosine-tRNA ligase activity"/>
    <property type="evidence" value="ECO:0007669"/>
    <property type="project" value="UniProtKB-EC"/>
</dbReference>
<dbReference type="NCBIfam" id="TIGR00234">
    <property type="entry name" value="tyrS"/>
    <property type="match status" value="1"/>
</dbReference>
<feature type="region of interest" description="Disordered" evidence="13">
    <location>
        <begin position="455"/>
        <end position="492"/>
    </location>
</feature>
<sequence>MKWPWLSSNIWRWLGTHFINMHSTHLFSDASHTSHTNIVFYLINPGSEKAHFLLPSFSDSQPRQLIDTNPRQEVRVCMSLLGDRKKYQRRARCILTFYNSRTMNAEEKFELITKGLQEVLNPQILKEVLEKNERPVKIYWGTAPTGKPHCGYFVPMIKLAHFLKAGCEVKVLIADLHAYLDNMKAPLEVVRHRAKYYEYVVKTILKSINVPIDKLKFVVGSDYQLKAEYTMDLFRLSNSVSQNDAKRAGADVVKQVANPLLSGLIYPLMQALDEQHLDVDVQFGGVDQRKIFVLAEENLPSMGYKKRAHLMNPMVPGLGQGGKMSASDPNSKIDVTEEPKVVRKKIMSAFCAPGNVEQNGLLSFLENIVQPIQELKSGQDGVFDFFVDRPEKYGGPIRYSSFEQLKADFAEEKLSPVDLKEGVAEKINELLAPIREAYASDAEFQACSTNGYAVQAPKDKKKPKKVKNKGTFYPGNQASAEEVSEKLQSTVL</sequence>
<dbReference type="PANTHER" id="PTHR46264">
    <property type="entry name" value="TYROSINE-TRNA LIGASE"/>
    <property type="match status" value="1"/>
</dbReference>
<organism evidence="14 15">
    <name type="scientific">Metschnikowia aff. pulcherrima</name>
    <dbReference type="NCBI Taxonomy" id="2163413"/>
    <lineage>
        <taxon>Eukaryota</taxon>
        <taxon>Fungi</taxon>
        <taxon>Dikarya</taxon>
        <taxon>Ascomycota</taxon>
        <taxon>Saccharomycotina</taxon>
        <taxon>Pichiomycetes</taxon>
        <taxon>Metschnikowiaceae</taxon>
        <taxon>Metschnikowia</taxon>
    </lineage>
</organism>
<dbReference type="PRINTS" id="PR01040">
    <property type="entry name" value="TRNASYNTHTYR"/>
</dbReference>
<evidence type="ECO:0000313" key="15">
    <source>
        <dbReference type="Proteomes" id="UP000292447"/>
    </source>
</evidence>
<evidence type="ECO:0000256" key="8">
    <source>
        <dbReference type="ARBA" id="ARBA00022917"/>
    </source>
</evidence>
<dbReference type="Pfam" id="PF00579">
    <property type="entry name" value="tRNA-synt_1b"/>
    <property type="match status" value="1"/>
</dbReference>
<keyword evidence="8 12" id="KW-0648">Protein biosynthesis</keyword>
<keyword evidence="15" id="KW-1185">Reference proteome</keyword>
<evidence type="ECO:0000256" key="10">
    <source>
        <dbReference type="ARBA" id="ARBA00033323"/>
    </source>
</evidence>
<keyword evidence="9 12" id="KW-0030">Aminoacyl-tRNA synthetase</keyword>
<evidence type="ECO:0000256" key="4">
    <source>
        <dbReference type="ARBA" id="ARBA00022490"/>
    </source>
</evidence>
<dbReference type="InterPro" id="IPR014729">
    <property type="entry name" value="Rossmann-like_a/b/a_fold"/>
</dbReference>
<evidence type="ECO:0000256" key="1">
    <source>
        <dbReference type="ARBA" id="ARBA00004496"/>
    </source>
</evidence>
<evidence type="ECO:0000256" key="5">
    <source>
        <dbReference type="ARBA" id="ARBA00022598"/>
    </source>
</evidence>
<dbReference type="Gene3D" id="3.40.50.620">
    <property type="entry name" value="HUPs"/>
    <property type="match status" value="1"/>
</dbReference>
<keyword evidence="5 12" id="KW-0436">Ligase</keyword>
<feature type="compositionally biased region" description="Basic residues" evidence="13">
    <location>
        <begin position="459"/>
        <end position="468"/>
    </location>
</feature>
<dbReference type="FunFam" id="3.40.50.620:FF:000040">
    <property type="entry name" value="Tyrosine--tRNA ligase"/>
    <property type="match status" value="1"/>
</dbReference>
<dbReference type="Gene3D" id="1.10.240.10">
    <property type="entry name" value="Tyrosyl-Transfer RNA Synthetase"/>
    <property type="match status" value="1"/>
</dbReference>
<dbReference type="AlphaFoldDB" id="A0A4P6XW34"/>
<dbReference type="EMBL" id="CP034460">
    <property type="protein sequence ID" value="QBM90204.1"/>
    <property type="molecule type" value="Genomic_DNA"/>
</dbReference>
<dbReference type="Proteomes" id="UP000292447">
    <property type="component" value="Chromosome V"/>
</dbReference>
<keyword evidence="4" id="KW-0963">Cytoplasm</keyword>
<evidence type="ECO:0000313" key="14">
    <source>
        <dbReference type="EMBL" id="QBM90204.1"/>
    </source>
</evidence>
<dbReference type="NCBIfam" id="NF006330">
    <property type="entry name" value="PRK08560.1"/>
    <property type="match status" value="1"/>
</dbReference>
<evidence type="ECO:0000256" key="2">
    <source>
        <dbReference type="ARBA" id="ARBA00005594"/>
    </source>
</evidence>
<comment type="similarity">
    <text evidence="2 12">Belongs to the class-I aminoacyl-tRNA synthetase family.</text>
</comment>
<dbReference type="CDD" id="cd00805">
    <property type="entry name" value="TyrRS_core"/>
    <property type="match status" value="1"/>
</dbReference>
<evidence type="ECO:0000256" key="6">
    <source>
        <dbReference type="ARBA" id="ARBA00022741"/>
    </source>
</evidence>
<dbReference type="EC" id="6.1.1.1" evidence="3 12"/>
<evidence type="ECO:0000256" key="3">
    <source>
        <dbReference type="ARBA" id="ARBA00013160"/>
    </source>
</evidence>
<name>A0A4P6XW34_9ASCO</name>
<evidence type="ECO:0000256" key="7">
    <source>
        <dbReference type="ARBA" id="ARBA00022840"/>
    </source>
</evidence>
<dbReference type="InterPro" id="IPR002307">
    <property type="entry name" value="Tyr-tRNA-ligase"/>
</dbReference>
<dbReference type="GO" id="GO:0005524">
    <property type="term" value="F:ATP binding"/>
    <property type="evidence" value="ECO:0007669"/>
    <property type="project" value="UniProtKB-KW"/>
</dbReference>
<keyword evidence="6 12" id="KW-0547">Nucleotide-binding</keyword>
<dbReference type="GO" id="GO:0006437">
    <property type="term" value="P:tyrosyl-tRNA aminoacylation"/>
    <property type="evidence" value="ECO:0007669"/>
    <property type="project" value="InterPro"/>
</dbReference>
<dbReference type="SUPFAM" id="SSF52374">
    <property type="entry name" value="Nucleotidylyl transferase"/>
    <property type="match status" value="1"/>
</dbReference>
<dbReference type="GO" id="GO:0005737">
    <property type="term" value="C:cytoplasm"/>
    <property type="evidence" value="ECO:0007669"/>
    <property type="project" value="UniProtKB-SubCell"/>
</dbReference>
<keyword evidence="7 12" id="KW-0067">ATP-binding</keyword>
<dbReference type="InterPro" id="IPR002305">
    <property type="entry name" value="aa-tRNA-synth_Ic"/>
</dbReference>
<protein>
    <recommendedName>
        <fullName evidence="3 12">Tyrosine--tRNA ligase</fullName>
        <ecNumber evidence="3 12">6.1.1.1</ecNumber>
    </recommendedName>
    <alternativeName>
        <fullName evidence="10 12">Tyrosyl-tRNA synthetase</fullName>
    </alternativeName>
</protein>
<evidence type="ECO:0000256" key="12">
    <source>
        <dbReference type="RuleBase" id="RU361234"/>
    </source>
</evidence>
<dbReference type="STRING" id="2163413.A0A4P6XW34"/>
<evidence type="ECO:0000256" key="11">
    <source>
        <dbReference type="ARBA" id="ARBA00048248"/>
    </source>
</evidence>
<comment type="subcellular location">
    <subcellularLocation>
        <location evidence="1">Cytoplasm</location>
    </subcellularLocation>
</comment>
<dbReference type="InterPro" id="IPR050489">
    <property type="entry name" value="Tyr-tRNA_synthase"/>
</dbReference>
<proteinExistence type="inferred from homology"/>
<evidence type="ECO:0000256" key="9">
    <source>
        <dbReference type="ARBA" id="ARBA00023146"/>
    </source>
</evidence>
<reference evidence="15" key="1">
    <citation type="submission" date="2019-03" db="EMBL/GenBank/DDBJ databases">
        <title>Snf2 controls pulcherriminic acid biosynthesis and connects pigmentation and antifungal activity of the yeast Metschnikowia pulcherrima.</title>
        <authorList>
            <person name="Gore-Lloyd D."/>
            <person name="Sumann I."/>
            <person name="Brachmann A.O."/>
            <person name="Schneeberger K."/>
            <person name="Ortiz-Merino R.A."/>
            <person name="Moreno-Beltran M."/>
            <person name="Schlaefli M."/>
            <person name="Kirner P."/>
            <person name="Santos Kron A."/>
            <person name="Wolfe K.H."/>
            <person name="Piel J."/>
            <person name="Ahrens C.H."/>
            <person name="Henk D."/>
            <person name="Freimoser F.M."/>
        </authorList>
    </citation>
    <scope>NUCLEOTIDE SEQUENCE [LARGE SCALE GENOMIC DNA]</scope>
    <source>
        <strain evidence="15">APC 1.2</strain>
    </source>
</reference>
<comment type="catalytic activity">
    <reaction evidence="11 12">
        <text>tRNA(Tyr) + L-tyrosine + ATP = L-tyrosyl-tRNA(Tyr) + AMP + diphosphate + H(+)</text>
        <dbReference type="Rhea" id="RHEA:10220"/>
        <dbReference type="Rhea" id="RHEA-COMP:9706"/>
        <dbReference type="Rhea" id="RHEA-COMP:9707"/>
        <dbReference type="ChEBI" id="CHEBI:15378"/>
        <dbReference type="ChEBI" id="CHEBI:30616"/>
        <dbReference type="ChEBI" id="CHEBI:33019"/>
        <dbReference type="ChEBI" id="CHEBI:58315"/>
        <dbReference type="ChEBI" id="CHEBI:78442"/>
        <dbReference type="ChEBI" id="CHEBI:78536"/>
        <dbReference type="ChEBI" id="CHEBI:456215"/>
        <dbReference type="EC" id="6.1.1.1"/>
    </reaction>
</comment>
<dbReference type="PANTHER" id="PTHR46264:SF4">
    <property type="entry name" value="TYROSINE--TRNA LIGASE, CYTOPLASMIC"/>
    <property type="match status" value="1"/>
</dbReference>
<accession>A0A4P6XW34</accession>
<gene>
    <name evidence="14" type="primary">MPUL0E04460</name>
    <name evidence="14" type="ORF">METSCH_E04460</name>
</gene>
<evidence type="ECO:0000256" key="13">
    <source>
        <dbReference type="SAM" id="MobiDB-lite"/>
    </source>
</evidence>